<dbReference type="RefSeq" id="XP_016250854.1">
    <property type="nucleotide sequence ID" value="XM_016393335.1"/>
</dbReference>
<keyword evidence="2" id="KW-0812">Transmembrane</keyword>
<organism evidence="3 4">
    <name type="scientific">Cladophialophora immunda</name>
    <dbReference type="NCBI Taxonomy" id="569365"/>
    <lineage>
        <taxon>Eukaryota</taxon>
        <taxon>Fungi</taxon>
        <taxon>Dikarya</taxon>
        <taxon>Ascomycota</taxon>
        <taxon>Pezizomycotina</taxon>
        <taxon>Eurotiomycetes</taxon>
        <taxon>Chaetothyriomycetidae</taxon>
        <taxon>Chaetothyriales</taxon>
        <taxon>Herpotrichiellaceae</taxon>
        <taxon>Cladophialophora</taxon>
    </lineage>
</organism>
<feature type="compositionally biased region" description="Low complexity" evidence="1">
    <location>
        <begin position="465"/>
        <end position="475"/>
    </location>
</feature>
<dbReference type="GeneID" id="27345560"/>
<sequence length="511" mass="54968">MAVSSPIQVLDKHSIQVNRLSPRQGPPKDGGGGGGGGGGMGGSAVIVGIIAGVVFFLVACVVFYTMLRRWRVQGKKPTYIPTKFLKSKWQTWQPGGKYKAVRNRDLSSTNTAYNGNDIGSEAGTGAGVDRNTSVRSVITLPAYSRTPKDTEQVIGREGERGGMDTVVEFPETVEEEETRREDQMESLYQIRLARRREIAEREERRRERREARERGDTARLEELRRESRQRANESTTSLNGGVSVSAATLIAEHQSRGRERRVSSVAYASLGEVRHDGTRIRANSNDSERGGLLSGAAPMGEAEGRSRLLSDATSMHSRDRSISAVSVSTMGSDLEPQPTPGSTIPDDSNRRQSDEPQSGGTSNSSPTANRFTPDESTGSDDIGESRIPLPSDIGDVHRPPDYEFLDWGDAPSYEAAVARRAASNASRAAGIPSRAPTNASIAPQLPQLNLPRISVSGATEPNTPVSPVVQAAPVSNTEDTPVSPVATTSIHTVIEHPREDTNSNPAGGHQN</sequence>
<name>A0A0D2CHP2_9EURO</name>
<feature type="region of interest" description="Disordered" evidence="1">
    <location>
        <begin position="278"/>
        <end position="397"/>
    </location>
</feature>
<protein>
    <submittedName>
        <fullName evidence="3">Uncharacterized protein</fullName>
    </submittedName>
</protein>
<gene>
    <name evidence="3" type="ORF">PV07_06366</name>
</gene>
<proteinExistence type="predicted"/>
<keyword evidence="2" id="KW-0472">Membrane</keyword>
<keyword evidence="4" id="KW-1185">Reference proteome</keyword>
<accession>A0A0D2CHP2</accession>
<feature type="region of interest" description="Disordered" evidence="1">
    <location>
        <begin position="199"/>
        <end position="240"/>
    </location>
</feature>
<feature type="region of interest" description="Disordered" evidence="1">
    <location>
        <begin position="421"/>
        <end position="440"/>
    </location>
</feature>
<evidence type="ECO:0000256" key="1">
    <source>
        <dbReference type="SAM" id="MobiDB-lite"/>
    </source>
</evidence>
<dbReference type="STRING" id="569365.A0A0D2CHP2"/>
<feature type="compositionally biased region" description="Basic and acidic residues" evidence="1">
    <location>
        <begin position="199"/>
        <end position="231"/>
    </location>
</feature>
<dbReference type="VEuPathDB" id="FungiDB:PV07_06366"/>
<feature type="region of interest" description="Disordered" evidence="1">
    <location>
        <begin position="16"/>
        <end position="36"/>
    </location>
</feature>
<evidence type="ECO:0000313" key="4">
    <source>
        <dbReference type="Proteomes" id="UP000054466"/>
    </source>
</evidence>
<dbReference type="EMBL" id="KN847042">
    <property type="protein sequence ID" value="KIW30638.1"/>
    <property type="molecule type" value="Genomic_DNA"/>
</dbReference>
<keyword evidence="2" id="KW-1133">Transmembrane helix</keyword>
<feature type="compositionally biased region" description="Polar residues" evidence="1">
    <location>
        <begin position="476"/>
        <end position="491"/>
    </location>
</feature>
<dbReference type="AlphaFoldDB" id="A0A0D2CHP2"/>
<dbReference type="OrthoDB" id="5376312at2759"/>
<evidence type="ECO:0000313" key="3">
    <source>
        <dbReference type="EMBL" id="KIW30638.1"/>
    </source>
</evidence>
<evidence type="ECO:0000256" key="2">
    <source>
        <dbReference type="SAM" id="Phobius"/>
    </source>
</evidence>
<feature type="region of interest" description="Disordered" evidence="1">
    <location>
        <begin position="455"/>
        <end position="511"/>
    </location>
</feature>
<dbReference type="Proteomes" id="UP000054466">
    <property type="component" value="Unassembled WGS sequence"/>
</dbReference>
<feature type="transmembrane region" description="Helical" evidence="2">
    <location>
        <begin position="44"/>
        <end position="67"/>
    </location>
</feature>
<reference evidence="3 4" key="1">
    <citation type="submission" date="2015-01" db="EMBL/GenBank/DDBJ databases">
        <title>The Genome Sequence of Cladophialophora immunda CBS83496.</title>
        <authorList>
            <consortium name="The Broad Institute Genomics Platform"/>
            <person name="Cuomo C."/>
            <person name="de Hoog S."/>
            <person name="Gorbushina A."/>
            <person name="Stielow B."/>
            <person name="Teixiera M."/>
            <person name="Abouelleil A."/>
            <person name="Chapman S.B."/>
            <person name="Priest M."/>
            <person name="Young S.K."/>
            <person name="Wortman J."/>
            <person name="Nusbaum C."/>
            <person name="Birren B."/>
        </authorList>
    </citation>
    <scope>NUCLEOTIDE SEQUENCE [LARGE SCALE GENOMIC DNA]</scope>
    <source>
        <strain evidence="3 4">CBS 83496</strain>
    </source>
</reference>
<feature type="compositionally biased region" description="Polar residues" evidence="1">
    <location>
        <begin position="355"/>
        <end position="376"/>
    </location>
</feature>
<dbReference type="HOGENOM" id="CLU_027663_1_1_1"/>
<feature type="compositionally biased region" description="Polar residues" evidence="1">
    <location>
        <begin position="502"/>
        <end position="511"/>
    </location>
</feature>